<dbReference type="EMBL" id="JALJZU010000018">
    <property type="protein sequence ID" value="MCP2012400.1"/>
    <property type="molecule type" value="Genomic_DNA"/>
</dbReference>
<keyword evidence="3" id="KW-1185">Reference proteome</keyword>
<proteinExistence type="predicted"/>
<organism evidence="2 3">
    <name type="scientific">Duganella violaceipulchra</name>
    <dbReference type="NCBI Taxonomy" id="2849652"/>
    <lineage>
        <taxon>Bacteria</taxon>
        <taxon>Pseudomonadati</taxon>
        <taxon>Pseudomonadota</taxon>
        <taxon>Betaproteobacteria</taxon>
        <taxon>Burkholderiales</taxon>
        <taxon>Oxalobacteraceae</taxon>
        <taxon>Telluria group</taxon>
        <taxon>Duganella</taxon>
    </lineage>
</organism>
<evidence type="ECO:0000256" key="1">
    <source>
        <dbReference type="SAM" id="Phobius"/>
    </source>
</evidence>
<keyword evidence="1" id="KW-0812">Transmembrane</keyword>
<keyword evidence="1" id="KW-0472">Membrane</keyword>
<gene>
    <name evidence="2" type="ORF">L1274_006164</name>
</gene>
<accession>A0ABT1GUD5</accession>
<evidence type="ECO:0000313" key="3">
    <source>
        <dbReference type="Proteomes" id="UP001162889"/>
    </source>
</evidence>
<keyword evidence="1" id="KW-1133">Transmembrane helix</keyword>
<comment type="caution">
    <text evidence="2">The sequence shown here is derived from an EMBL/GenBank/DDBJ whole genome shotgun (WGS) entry which is preliminary data.</text>
</comment>
<evidence type="ECO:0000313" key="2">
    <source>
        <dbReference type="EMBL" id="MCP2012400.1"/>
    </source>
</evidence>
<dbReference type="Proteomes" id="UP001162889">
    <property type="component" value="Unassembled WGS sequence"/>
</dbReference>
<reference evidence="2" key="1">
    <citation type="submission" date="2022-03" db="EMBL/GenBank/DDBJ databases">
        <title>Genome Encyclopedia of Bacteria and Archaea VI: Functional Genomics of Type Strains.</title>
        <authorList>
            <person name="Whitman W."/>
        </authorList>
    </citation>
    <scope>NUCLEOTIDE SEQUENCE</scope>
    <source>
        <strain evidence="2">HSC-15S17</strain>
    </source>
</reference>
<sequence>METPTLEVWKLELARLMVGVPIVGFFCNKSCRLVAPDAAISTEFNICNGDGDSAAGEAIREPVISTFCMGSAVSWLSAVCAPNARPAMHNRRIERAIVVSLFIIIRLLGCVTVILKCHR</sequence>
<protein>
    <submittedName>
        <fullName evidence="2">Uncharacterized protein</fullName>
    </submittedName>
</protein>
<feature type="transmembrane region" description="Helical" evidence="1">
    <location>
        <begin position="96"/>
        <end position="115"/>
    </location>
</feature>
<name>A0ABT1GUD5_9BURK</name>